<evidence type="ECO:0000259" key="4">
    <source>
        <dbReference type="PROSITE" id="PS50181"/>
    </source>
</evidence>
<dbReference type="EMBL" id="CP089277">
    <property type="protein sequence ID" value="USP79325.1"/>
    <property type="molecule type" value="Genomic_DNA"/>
</dbReference>
<dbReference type="Gene3D" id="3.80.10.10">
    <property type="entry name" value="Ribonuclease Inhibitor"/>
    <property type="match status" value="1"/>
</dbReference>
<dbReference type="PANTHER" id="PTHR22904:SF523">
    <property type="entry name" value="STRESS-INDUCED-PHOSPHOPROTEIN 1"/>
    <property type="match status" value="1"/>
</dbReference>
<keyword evidence="1" id="KW-0677">Repeat</keyword>
<dbReference type="Pfam" id="PF12937">
    <property type="entry name" value="F-box-like"/>
    <property type="match status" value="1"/>
</dbReference>
<evidence type="ECO:0000256" key="2">
    <source>
        <dbReference type="ARBA" id="ARBA00022803"/>
    </source>
</evidence>
<accession>A0A9Q8ZCR5</accession>
<evidence type="ECO:0000256" key="1">
    <source>
        <dbReference type="ARBA" id="ARBA00022737"/>
    </source>
</evidence>
<dbReference type="PROSITE" id="PS50005">
    <property type="entry name" value="TPR"/>
    <property type="match status" value="1"/>
</dbReference>
<dbReference type="Gene3D" id="1.25.40.10">
    <property type="entry name" value="Tetratricopeptide repeat domain"/>
    <property type="match status" value="1"/>
</dbReference>
<name>A0A9Q8ZCR5_CURCL</name>
<keyword evidence="2 3" id="KW-0802">TPR repeat</keyword>
<evidence type="ECO:0000313" key="5">
    <source>
        <dbReference type="EMBL" id="USP79325.1"/>
    </source>
</evidence>
<dbReference type="SUPFAM" id="SSF52047">
    <property type="entry name" value="RNI-like"/>
    <property type="match status" value="1"/>
</dbReference>
<dbReference type="GO" id="GO:0051879">
    <property type="term" value="F:Hsp90 protein binding"/>
    <property type="evidence" value="ECO:0007669"/>
    <property type="project" value="TreeGrafter"/>
</dbReference>
<organism evidence="5 6">
    <name type="scientific">Curvularia clavata</name>
    <dbReference type="NCBI Taxonomy" id="95742"/>
    <lineage>
        <taxon>Eukaryota</taxon>
        <taxon>Fungi</taxon>
        <taxon>Dikarya</taxon>
        <taxon>Ascomycota</taxon>
        <taxon>Pezizomycotina</taxon>
        <taxon>Dothideomycetes</taxon>
        <taxon>Pleosporomycetidae</taxon>
        <taxon>Pleosporales</taxon>
        <taxon>Pleosporineae</taxon>
        <taxon>Pleosporaceae</taxon>
        <taxon>Curvularia</taxon>
    </lineage>
</organism>
<proteinExistence type="predicted"/>
<dbReference type="SUPFAM" id="SSF81383">
    <property type="entry name" value="F-box domain"/>
    <property type="match status" value="1"/>
</dbReference>
<dbReference type="SMART" id="SM00028">
    <property type="entry name" value="TPR"/>
    <property type="match status" value="3"/>
</dbReference>
<dbReference type="PROSITE" id="PS50181">
    <property type="entry name" value="FBOX"/>
    <property type="match status" value="1"/>
</dbReference>
<feature type="repeat" description="TPR" evidence="3">
    <location>
        <begin position="7"/>
        <end position="40"/>
    </location>
</feature>
<dbReference type="InterPro" id="IPR036047">
    <property type="entry name" value="F-box-like_dom_sf"/>
</dbReference>
<dbReference type="InterPro" id="IPR011990">
    <property type="entry name" value="TPR-like_helical_dom_sf"/>
</dbReference>
<sequence length="588" mass="66857">MSRHMSAKEYQQLGRTFYKRKEYTQAVMTFTKGISICSEPTVDLYDDRAAAYIKLERFGEAVKDGKEMIRLDATNVRGYYRVGQALEKMGKGEKALEIYKYGMKRFGPKDPQFKACAFAYTLFSIRFVDILQDLHDNLIRDLSPAACVDPFSVLPKELAETILEYLTFRQMVNCMRVSKGWHSYIAGLPRLWMHLDLRYGLKPPPRSFVNFAFERSGFRMSKLTLLEFEHMDVIKNLAKAGKGLVDIEIRSLPKKVTSESLVDIAKESPNLKKLVVRAALKEDTMVKILNARPELEHVGFHSIVESKHPISWPKMLSHLHTLSLGWRETRDASKIELHKLMRLTPSLRELNISDVNFQSVRQDWLGDESELPPLKTLNLEFVGSFVHLFIPTTVQHLVMDNALGGVLNDFPNDPRFVSSQLPDLTNLSVSGYTINAKKIKWLLDSYLDNGDTERLVNGKPLQHLSLRCTLDSDATLCHGPENILCQSPRIFTPALESLDLSTMPCTDDDVEQLLTFDTGLTGIDLSDTRITGASVKMLVDKLPKLRHLKVDNCTRISGRDAIDYAMRKGVFVSYKMPRQTGGRKVRYA</sequence>
<dbReference type="AlphaFoldDB" id="A0A9Q8ZCR5"/>
<dbReference type="InterPro" id="IPR019734">
    <property type="entry name" value="TPR_rpt"/>
</dbReference>
<dbReference type="InterPro" id="IPR001810">
    <property type="entry name" value="F-box_dom"/>
</dbReference>
<dbReference type="VEuPathDB" id="FungiDB:yc1106_06599"/>
<dbReference type="OrthoDB" id="629492at2759"/>
<evidence type="ECO:0000313" key="6">
    <source>
        <dbReference type="Proteomes" id="UP001056012"/>
    </source>
</evidence>
<dbReference type="Gene3D" id="1.20.1280.50">
    <property type="match status" value="1"/>
</dbReference>
<reference evidence="5" key="1">
    <citation type="submission" date="2021-12" db="EMBL/GenBank/DDBJ databases">
        <title>Curvularia clavata genome.</title>
        <authorList>
            <person name="Cao Y."/>
        </authorList>
    </citation>
    <scope>NUCLEOTIDE SEQUENCE</scope>
    <source>
        <strain evidence="5">Yc1106</strain>
    </source>
</reference>
<gene>
    <name evidence="5" type="ORF">yc1106_06599</name>
</gene>
<feature type="domain" description="F-box" evidence="4">
    <location>
        <begin position="148"/>
        <end position="195"/>
    </location>
</feature>
<dbReference type="Proteomes" id="UP001056012">
    <property type="component" value="Chromosome 4"/>
</dbReference>
<evidence type="ECO:0000256" key="3">
    <source>
        <dbReference type="PROSITE-ProRule" id="PRU00339"/>
    </source>
</evidence>
<keyword evidence="6" id="KW-1185">Reference proteome</keyword>
<protein>
    <recommendedName>
        <fullName evidence="4">F-box domain-containing protein</fullName>
    </recommendedName>
</protein>
<dbReference type="PANTHER" id="PTHR22904">
    <property type="entry name" value="TPR REPEAT CONTAINING PROTEIN"/>
    <property type="match status" value="1"/>
</dbReference>
<dbReference type="InterPro" id="IPR032675">
    <property type="entry name" value="LRR_dom_sf"/>
</dbReference>
<dbReference type="SUPFAM" id="SSF48452">
    <property type="entry name" value="TPR-like"/>
    <property type="match status" value="1"/>
</dbReference>